<evidence type="ECO:0000313" key="4">
    <source>
        <dbReference type="EMBL" id="OGG65291.1"/>
    </source>
</evidence>
<dbReference type="PROSITE" id="PS51440">
    <property type="entry name" value="TIM_2"/>
    <property type="match status" value="1"/>
</dbReference>
<keyword evidence="3" id="KW-0312">Gluconeogenesis</keyword>
<dbReference type="GO" id="GO:0019563">
    <property type="term" value="P:glycerol catabolic process"/>
    <property type="evidence" value="ECO:0007669"/>
    <property type="project" value="TreeGrafter"/>
</dbReference>
<dbReference type="PANTHER" id="PTHR21139">
    <property type="entry name" value="TRIOSEPHOSPHATE ISOMERASE"/>
    <property type="match status" value="1"/>
</dbReference>
<dbReference type="GO" id="GO:0006096">
    <property type="term" value="P:glycolytic process"/>
    <property type="evidence" value="ECO:0007669"/>
    <property type="project" value="UniProtKB-UniPathway"/>
</dbReference>
<evidence type="ECO:0000256" key="1">
    <source>
        <dbReference type="ARBA" id="ARBA00007422"/>
    </source>
</evidence>
<gene>
    <name evidence="4" type="ORF">A3D71_03560</name>
</gene>
<dbReference type="InterPro" id="IPR013785">
    <property type="entry name" value="Aldolase_TIM"/>
</dbReference>
<dbReference type="Gene3D" id="3.20.20.70">
    <property type="entry name" value="Aldolase class I"/>
    <property type="match status" value="1"/>
</dbReference>
<dbReference type="PANTHER" id="PTHR21139:SF42">
    <property type="entry name" value="TRIOSEPHOSPHATE ISOMERASE"/>
    <property type="match status" value="1"/>
</dbReference>
<keyword evidence="3" id="KW-0963">Cytoplasm</keyword>
<dbReference type="InterPro" id="IPR035990">
    <property type="entry name" value="TIM_sf"/>
</dbReference>
<comment type="caution">
    <text evidence="4">The sequence shown here is derived from an EMBL/GenBank/DDBJ whole genome shotgun (WGS) entry which is preliminary data.</text>
</comment>
<comment type="pathway">
    <text evidence="3">Carbohydrate degradation; glycolysis; D-glyceraldehyde 3-phosphate from glycerone phosphate: step 1/1.</text>
</comment>
<sequence length="259" mass="27576">MKSIVVANWKMNPPTMREAKKLFDATRKAAESAKNVTLIVAPPAIFLRDLRARYKGKRVAFALQQASAEGSGAYTGDISLLQAKDAGAQYVIVGHSEQRAKGETNEAAGKVVAAALVCGMTPILCVGERERSQNGEHFSFVKEQLRAAFADVEPSKVTKVLVAYEPVWAIGGEKTMSPRDMHEMTIFIRKTLVGMSSGGGSTSGGKGYEAGMNVKILYGGATTESNALPMLQESGAQGFIVGHVSIDAFRFAALISSLS</sequence>
<comment type="subcellular location">
    <subcellularLocation>
        <location evidence="3">Cytoplasm</location>
    </subcellularLocation>
</comment>
<dbReference type="GO" id="GO:0005829">
    <property type="term" value="C:cytosol"/>
    <property type="evidence" value="ECO:0007669"/>
    <property type="project" value="TreeGrafter"/>
</dbReference>
<dbReference type="UniPathway" id="UPA00109">
    <property type="reaction ID" value="UER00189"/>
</dbReference>
<accession>A0A1F6DV46</accession>
<evidence type="ECO:0000313" key="5">
    <source>
        <dbReference type="Proteomes" id="UP000177652"/>
    </source>
</evidence>
<dbReference type="GO" id="GO:0006094">
    <property type="term" value="P:gluconeogenesis"/>
    <property type="evidence" value="ECO:0007669"/>
    <property type="project" value="UniProtKB-UniPathway"/>
</dbReference>
<protein>
    <recommendedName>
        <fullName evidence="3">Triosephosphate isomerase</fullName>
        <ecNumber evidence="3">5.3.1.1</ecNumber>
    </recommendedName>
</protein>
<proteinExistence type="inferred from homology"/>
<name>A0A1F6DV46_9BACT</name>
<comment type="similarity">
    <text evidence="1 3">Belongs to the triosephosphate isomerase family.</text>
</comment>
<keyword evidence="2 3" id="KW-0413">Isomerase</keyword>
<evidence type="ECO:0000256" key="2">
    <source>
        <dbReference type="ARBA" id="ARBA00023235"/>
    </source>
</evidence>
<reference evidence="4 5" key="1">
    <citation type="journal article" date="2016" name="Nat. Commun.">
        <title>Thousands of microbial genomes shed light on interconnected biogeochemical processes in an aquifer system.</title>
        <authorList>
            <person name="Anantharaman K."/>
            <person name="Brown C.T."/>
            <person name="Hug L.A."/>
            <person name="Sharon I."/>
            <person name="Castelle C.J."/>
            <person name="Probst A.J."/>
            <person name="Thomas B.C."/>
            <person name="Singh A."/>
            <person name="Wilkins M.J."/>
            <person name="Karaoz U."/>
            <person name="Brodie E.L."/>
            <person name="Williams K.H."/>
            <person name="Hubbard S.S."/>
            <person name="Banfield J.F."/>
        </authorList>
    </citation>
    <scope>NUCLEOTIDE SEQUENCE [LARGE SCALE GENOMIC DNA]</scope>
</reference>
<dbReference type="InterPro" id="IPR000652">
    <property type="entry name" value="Triosephosphate_isomerase"/>
</dbReference>
<evidence type="ECO:0000256" key="3">
    <source>
        <dbReference type="RuleBase" id="RU363013"/>
    </source>
</evidence>
<dbReference type="EMBL" id="MFLK01000053">
    <property type="protein sequence ID" value="OGG65291.1"/>
    <property type="molecule type" value="Genomic_DNA"/>
</dbReference>
<dbReference type="GO" id="GO:0004807">
    <property type="term" value="F:triose-phosphate isomerase activity"/>
    <property type="evidence" value="ECO:0007669"/>
    <property type="project" value="UniProtKB-EC"/>
</dbReference>
<keyword evidence="3" id="KW-0324">Glycolysis</keyword>
<dbReference type="UniPathway" id="UPA00138"/>
<dbReference type="AlphaFoldDB" id="A0A1F6DV46"/>
<comment type="subunit">
    <text evidence="3">Homodimer.</text>
</comment>
<dbReference type="EC" id="5.3.1.1" evidence="3"/>
<dbReference type="SUPFAM" id="SSF51351">
    <property type="entry name" value="Triosephosphate isomerase (TIM)"/>
    <property type="match status" value="1"/>
</dbReference>
<dbReference type="Pfam" id="PF00121">
    <property type="entry name" value="TIM"/>
    <property type="match status" value="1"/>
</dbReference>
<comment type="pathway">
    <text evidence="3">Carbohydrate biosynthesis; gluconeogenesis.</text>
</comment>
<comment type="catalytic activity">
    <reaction evidence="3">
        <text>D-glyceraldehyde 3-phosphate = dihydroxyacetone phosphate</text>
        <dbReference type="Rhea" id="RHEA:18585"/>
        <dbReference type="ChEBI" id="CHEBI:57642"/>
        <dbReference type="ChEBI" id="CHEBI:59776"/>
        <dbReference type="EC" id="5.3.1.1"/>
    </reaction>
</comment>
<dbReference type="Proteomes" id="UP000177652">
    <property type="component" value="Unassembled WGS sequence"/>
</dbReference>
<organism evidence="4 5">
    <name type="scientific">Candidatus Kaiserbacteria bacterium RIFCSPHIGHO2_02_FULL_55_20</name>
    <dbReference type="NCBI Taxonomy" id="1798497"/>
    <lineage>
        <taxon>Bacteria</taxon>
        <taxon>Candidatus Kaiseribacteriota</taxon>
    </lineage>
</organism>
<dbReference type="STRING" id="1798497.A3D71_03560"/>
<dbReference type="GO" id="GO:0046166">
    <property type="term" value="P:glyceraldehyde-3-phosphate biosynthetic process"/>
    <property type="evidence" value="ECO:0007669"/>
    <property type="project" value="TreeGrafter"/>
</dbReference>
<dbReference type="CDD" id="cd00311">
    <property type="entry name" value="TIM"/>
    <property type="match status" value="1"/>
</dbReference>